<evidence type="ECO:0000256" key="5">
    <source>
        <dbReference type="ARBA" id="ARBA00022989"/>
    </source>
</evidence>
<dbReference type="GeneID" id="57244584"/>
<dbReference type="InterPro" id="IPR002010">
    <property type="entry name" value="T3SS_IM_R"/>
</dbReference>
<dbReference type="Pfam" id="PF01311">
    <property type="entry name" value="Bac_export_1"/>
    <property type="match status" value="1"/>
</dbReference>
<evidence type="ECO:0000313" key="9">
    <source>
        <dbReference type="Proteomes" id="UP000029435"/>
    </source>
</evidence>
<accession>A0A0M2EZR0</accession>
<protein>
    <submittedName>
        <fullName evidence="8">Type III secretion system protein</fullName>
    </submittedName>
</protein>
<evidence type="ECO:0000256" key="1">
    <source>
        <dbReference type="ARBA" id="ARBA00004651"/>
    </source>
</evidence>
<dbReference type="RefSeq" id="WP_010681682.1">
    <property type="nucleotide sequence ID" value="NZ_CP047495.1"/>
</dbReference>
<comment type="similarity">
    <text evidence="2 7">Belongs to the FliR/MopE/SpaR family.</text>
</comment>
<keyword evidence="4 7" id="KW-0812">Transmembrane</keyword>
<feature type="transmembrane region" description="Helical" evidence="7">
    <location>
        <begin position="44"/>
        <end position="62"/>
    </location>
</feature>
<dbReference type="OrthoDB" id="9807748at2"/>
<proteinExistence type="inferred from homology"/>
<evidence type="ECO:0000256" key="3">
    <source>
        <dbReference type="ARBA" id="ARBA00022475"/>
    </source>
</evidence>
<comment type="subcellular location">
    <subcellularLocation>
        <location evidence="1 7">Cell membrane</location>
        <topology evidence="1 7">Multi-pass membrane protein</topology>
    </subcellularLocation>
</comment>
<dbReference type="AlphaFoldDB" id="A0A0M2EZR0"/>
<dbReference type="STRING" id="180957.B5S52_10595"/>
<feature type="transmembrane region" description="Helical" evidence="7">
    <location>
        <begin position="12"/>
        <end position="32"/>
    </location>
</feature>
<feature type="transmembrane region" description="Helical" evidence="7">
    <location>
        <begin position="134"/>
        <end position="152"/>
    </location>
</feature>
<dbReference type="Proteomes" id="UP000029435">
    <property type="component" value="Unassembled WGS sequence"/>
</dbReference>
<keyword evidence="5 7" id="KW-1133">Transmembrane helix</keyword>
<feature type="transmembrane region" description="Helical" evidence="7">
    <location>
        <begin position="186"/>
        <end position="209"/>
    </location>
</feature>
<keyword evidence="6 7" id="KW-0472">Membrane</keyword>
<dbReference type="PANTHER" id="PTHR30065">
    <property type="entry name" value="FLAGELLAR BIOSYNTHETIC PROTEIN FLIR"/>
    <property type="match status" value="1"/>
</dbReference>
<sequence>MIATIQHVYDFIIAITLGIARLYPCFILVPVFSLNVLKGMTRNAVVISLTLLPAPIVQQQLLLTPLSWPMLPGLLLKEVIVGLLIALILAMPFWLFESVGALFDNQRGALMGGQLNPALGSDATPLGHLLKQTLILLLIIGIGLKGLTQLIWDSYHIWPVLSWLPAPGEQGFEVYLSLLADTFTHLVVYAGPLVALLLLLEFSIALLSLYSPQLQVFVLSIPAKCLVGMAFFIIYLPVLQYLGDHKLQGLPDLKHLLPLLFTTSNSG</sequence>
<keyword evidence="3 7" id="KW-1003">Cell membrane</keyword>
<evidence type="ECO:0000256" key="6">
    <source>
        <dbReference type="ARBA" id="ARBA00023136"/>
    </source>
</evidence>
<evidence type="ECO:0000256" key="7">
    <source>
        <dbReference type="RuleBase" id="RU362072"/>
    </source>
</evidence>
<dbReference type="EMBL" id="JQOD01000002">
    <property type="protein sequence ID" value="KGA33913.1"/>
    <property type="molecule type" value="Genomic_DNA"/>
</dbReference>
<dbReference type="InterPro" id="IPR006304">
    <property type="entry name" value="T3SS_SpaR/YscT"/>
</dbReference>
<evidence type="ECO:0000313" key="8">
    <source>
        <dbReference type="EMBL" id="KGA33913.1"/>
    </source>
</evidence>
<organism evidence="8 9">
    <name type="scientific">Pectobacterium brasiliense</name>
    <dbReference type="NCBI Taxonomy" id="180957"/>
    <lineage>
        <taxon>Bacteria</taxon>
        <taxon>Pseudomonadati</taxon>
        <taxon>Pseudomonadota</taxon>
        <taxon>Gammaproteobacteria</taxon>
        <taxon>Enterobacterales</taxon>
        <taxon>Pectobacteriaceae</taxon>
        <taxon>Pectobacterium</taxon>
    </lineage>
</organism>
<dbReference type="NCBIfam" id="TIGR01401">
    <property type="entry name" value="fliR_like_III"/>
    <property type="match status" value="1"/>
</dbReference>
<feature type="transmembrane region" description="Helical" evidence="7">
    <location>
        <begin position="216"/>
        <end position="238"/>
    </location>
</feature>
<comment type="caution">
    <text evidence="8">The sequence shown here is derived from an EMBL/GenBank/DDBJ whole genome shotgun (WGS) entry which is preliminary data.</text>
</comment>
<evidence type="ECO:0000256" key="2">
    <source>
        <dbReference type="ARBA" id="ARBA00009772"/>
    </source>
</evidence>
<dbReference type="PRINTS" id="PR00953">
    <property type="entry name" value="TYPE3IMRPROT"/>
</dbReference>
<dbReference type="PANTHER" id="PTHR30065:SF1">
    <property type="entry name" value="SURFACE PRESENTATION OF ANTIGENS PROTEIN SPAR"/>
    <property type="match status" value="1"/>
</dbReference>
<evidence type="ECO:0000256" key="4">
    <source>
        <dbReference type="ARBA" id="ARBA00022692"/>
    </source>
</evidence>
<name>A0A0M2EZR0_9GAMM</name>
<gene>
    <name evidence="8" type="ORF">KU74_10540</name>
</gene>
<feature type="transmembrane region" description="Helical" evidence="7">
    <location>
        <begin position="74"/>
        <end position="96"/>
    </location>
</feature>
<reference evidence="8 9" key="1">
    <citation type="submission" date="2014-08" db="EMBL/GenBank/DDBJ databases">
        <title>Genome sequences of NCPPB Pectobacterium isolates.</title>
        <authorList>
            <person name="Glover R.H."/>
            <person name="Sapp M."/>
            <person name="Elphinstone J."/>
        </authorList>
    </citation>
    <scope>NUCLEOTIDE SEQUENCE [LARGE SCALE GENOMIC DNA]</scope>
    <source>
        <strain evidence="8 9">LMG 21372</strain>
    </source>
</reference>
<dbReference type="GO" id="GO:0006605">
    <property type="term" value="P:protein targeting"/>
    <property type="evidence" value="ECO:0007669"/>
    <property type="project" value="UniProtKB-UniRule"/>
</dbReference>
<dbReference type="GO" id="GO:0005886">
    <property type="term" value="C:plasma membrane"/>
    <property type="evidence" value="ECO:0007669"/>
    <property type="project" value="UniProtKB-SubCell"/>
</dbReference>